<feature type="domain" description="Apple" evidence="1">
    <location>
        <begin position="2"/>
        <end position="51"/>
    </location>
</feature>
<reference evidence="2" key="1">
    <citation type="submission" date="2020-04" db="EMBL/GenBank/DDBJ databases">
        <authorList>
            <person name="Alioto T."/>
            <person name="Alioto T."/>
            <person name="Gomez Garrido J."/>
        </authorList>
    </citation>
    <scope>NUCLEOTIDE SEQUENCE</scope>
    <source>
        <strain evidence="2">A484AB</strain>
    </source>
</reference>
<evidence type="ECO:0000313" key="3">
    <source>
        <dbReference type="Proteomes" id="UP001152795"/>
    </source>
</evidence>
<name>A0A6S7JJD6_PARCT</name>
<evidence type="ECO:0000259" key="1">
    <source>
        <dbReference type="Pfam" id="PF00024"/>
    </source>
</evidence>
<dbReference type="OrthoDB" id="10562904at2759"/>
<organism evidence="2 3">
    <name type="scientific">Paramuricea clavata</name>
    <name type="common">Red gorgonian</name>
    <name type="synonym">Violescent sea-whip</name>
    <dbReference type="NCBI Taxonomy" id="317549"/>
    <lineage>
        <taxon>Eukaryota</taxon>
        <taxon>Metazoa</taxon>
        <taxon>Cnidaria</taxon>
        <taxon>Anthozoa</taxon>
        <taxon>Octocorallia</taxon>
        <taxon>Malacalcyonacea</taxon>
        <taxon>Plexauridae</taxon>
        <taxon>Paramuricea</taxon>
    </lineage>
</organism>
<evidence type="ECO:0000313" key="2">
    <source>
        <dbReference type="EMBL" id="CAB4011448.1"/>
    </source>
</evidence>
<dbReference type="AlphaFoldDB" id="A0A6S7JJD6"/>
<dbReference type="EMBL" id="CACRXK020007151">
    <property type="protein sequence ID" value="CAB4011448.1"/>
    <property type="molecule type" value="Genomic_DNA"/>
</dbReference>
<dbReference type="Pfam" id="PF00024">
    <property type="entry name" value="PAN_1"/>
    <property type="match status" value="1"/>
</dbReference>
<dbReference type="InterPro" id="IPR003609">
    <property type="entry name" value="Pan_app"/>
</dbReference>
<proteinExistence type="predicted"/>
<gene>
    <name evidence="2" type="ORF">PACLA_8A029339</name>
</gene>
<dbReference type="Proteomes" id="UP001152795">
    <property type="component" value="Unassembled WGS sequence"/>
</dbReference>
<sequence length="59" mass="7028">MECIVECVNEPCCRSTNYKKDFQNKPNCEMLHDVVYNTSEKVLERNSSYDYVYLLDPQK</sequence>
<protein>
    <recommendedName>
        <fullName evidence="1">Apple domain-containing protein</fullName>
    </recommendedName>
</protein>
<feature type="non-terminal residue" evidence="2">
    <location>
        <position position="59"/>
    </location>
</feature>
<accession>A0A6S7JJD6</accession>
<keyword evidence="3" id="KW-1185">Reference proteome</keyword>
<comment type="caution">
    <text evidence="2">The sequence shown here is derived from an EMBL/GenBank/DDBJ whole genome shotgun (WGS) entry which is preliminary data.</text>
</comment>